<dbReference type="AlphaFoldDB" id="A0A177CBA5"/>
<evidence type="ECO:0000313" key="2">
    <source>
        <dbReference type="Proteomes" id="UP000077069"/>
    </source>
</evidence>
<gene>
    <name evidence="1" type="ORF">CC84DRAFT_1164930</name>
</gene>
<reference evidence="1 2" key="1">
    <citation type="submission" date="2016-05" db="EMBL/GenBank/DDBJ databases">
        <title>Comparative analysis of secretome profiles of manganese(II)-oxidizing ascomycete fungi.</title>
        <authorList>
            <consortium name="DOE Joint Genome Institute"/>
            <person name="Zeiner C.A."/>
            <person name="Purvine S.O."/>
            <person name="Zink E.M."/>
            <person name="Wu S."/>
            <person name="Pasa-Tolic L."/>
            <person name="Chaput D.L."/>
            <person name="Haridas S."/>
            <person name="Grigoriev I.V."/>
            <person name="Santelli C.M."/>
            <person name="Hansel C.M."/>
        </authorList>
    </citation>
    <scope>NUCLEOTIDE SEQUENCE [LARGE SCALE GENOMIC DNA]</scope>
    <source>
        <strain evidence="1 2">AP3s5-JAC2a</strain>
    </source>
</reference>
<sequence>MAKFEGALKDLWNPHAVIFAPENDEMASSFLGVTTETKSLLSAARNSSIDAPQYTVQSQVISVDQFVVSNDSDTPKIPCRITTAGMLRVDPRLYGNVSCDDSEFGVTARPQGICFRPMEDITDADWFSRNEFDQPTTDTHGKCFSITTIHFAQEHADGDLKGDCAIHHGLEMLHWCKEDHNPQIVIIIAAWKQEMSFKHFEAILSEKLSPSNDLSLTTRDPEFISFPAQEPPDWDDNTVVELITFDFPKPLSHVEKAAFEWYLNKFLATMQPSGPDDSSIVQPFGPLWSAGSSHQCFVAINWTEIPAREAWLRNFLAHPYDVAGYLVHGISLAGAVVKSRTGTLHAIHHSGSKYAEDDAANAGDEDEIDLKF</sequence>
<dbReference type="EMBL" id="KV441553">
    <property type="protein sequence ID" value="OAG04471.1"/>
    <property type="molecule type" value="Genomic_DNA"/>
</dbReference>
<dbReference type="RefSeq" id="XP_018034836.1">
    <property type="nucleotide sequence ID" value="XM_018178603.1"/>
</dbReference>
<dbReference type="GeneID" id="28762089"/>
<name>A0A177CBA5_9PLEO</name>
<dbReference type="InParanoid" id="A0A177CBA5"/>
<accession>A0A177CBA5</accession>
<organism evidence="1 2">
    <name type="scientific">Paraphaeosphaeria sporulosa</name>
    <dbReference type="NCBI Taxonomy" id="1460663"/>
    <lineage>
        <taxon>Eukaryota</taxon>
        <taxon>Fungi</taxon>
        <taxon>Dikarya</taxon>
        <taxon>Ascomycota</taxon>
        <taxon>Pezizomycotina</taxon>
        <taxon>Dothideomycetes</taxon>
        <taxon>Pleosporomycetidae</taxon>
        <taxon>Pleosporales</taxon>
        <taxon>Massarineae</taxon>
        <taxon>Didymosphaeriaceae</taxon>
        <taxon>Paraphaeosphaeria</taxon>
    </lineage>
</organism>
<evidence type="ECO:0000313" key="1">
    <source>
        <dbReference type="EMBL" id="OAG04471.1"/>
    </source>
</evidence>
<keyword evidence="2" id="KW-1185">Reference proteome</keyword>
<proteinExistence type="predicted"/>
<dbReference type="OrthoDB" id="3746019at2759"/>
<dbReference type="Proteomes" id="UP000077069">
    <property type="component" value="Unassembled WGS sequence"/>
</dbReference>
<protein>
    <submittedName>
        <fullName evidence="1">Uncharacterized protein</fullName>
    </submittedName>
</protein>